<accession>A0ACB8V6F5</accession>
<comment type="caution">
    <text evidence="1">The sequence shown here is derived from an EMBL/GenBank/DDBJ whole genome shotgun (WGS) entry which is preliminary data.</text>
</comment>
<keyword evidence="2" id="KW-1185">Reference proteome</keyword>
<proteinExistence type="predicted"/>
<dbReference type="Proteomes" id="UP000831701">
    <property type="component" value="Chromosome 24"/>
</dbReference>
<name>A0ACB8V6F5_9TELE</name>
<evidence type="ECO:0000313" key="2">
    <source>
        <dbReference type="Proteomes" id="UP000831701"/>
    </source>
</evidence>
<reference evidence="1" key="1">
    <citation type="submission" date="2022-04" db="EMBL/GenBank/DDBJ databases">
        <title>Jade perch genome.</title>
        <authorList>
            <person name="Chao B."/>
        </authorList>
    </citation>
    <scope>NUCLEOTIDE SEQUENCE</scope>
    <source>
        <strain evidence="1">CB-2022</strain>
    </source>
</reference>
<sequence>MCCNHCTWSHDHSSVSGLSLSLVVNVSSCYIMTSVPGTNTSDNHSLIDDSGDSASFNSTALKVCMLCLLLPIPIFAIAGNLFIMAAVARFQSLRTPTNAFVVSLAMADFLVAVLVMPFSLVRAIDSWRFGRCFCQAHFLLDVTLCTVSIFNLSCVALDRYLAVCDPLHYPARMSPRRVAMLLLLSWILPLVISSFCVSLGMYTQSPLAGESNSTQQRSQTCLAMFHAPYAFATSVISFFIPMGFMLFAYGKIFKAAQRQVRCIHTINHHTSQLQMNPRTDSTRCFQAHVERYSLKKERKAFKTLGLILGVFLFCWFPFFCVNVVHPLKGFSISPLILEASIWLGYANSSVNPFLYTLFNKKYRHVFANMLECVLLRRQLRAGLDSSLFGRQAHIVVTLETISR</sequence>
<dbReference type="EMBL" id="CM041554">
    <property type="protein sequence ID" value="KAI3351221.1"/>
    <property type="molecule type" value="Genomic_DNA"/>
</dbReference>
<gene>
    <name evidence="1" type="ORF">L3Q82_005775</name>
</gene>
<evidence type="ECO:0000313" key="1">
    <source>
        <dbReference type="EMBL" id="KAI3351221.1"/>
    </source>
</evidence>
<protein>
    <submittedName>
        <fullName evidence="1">Uncharacterized protein</fullName>
    </submittedName>
</protein>
<organism evidence="1 2">
    <name type="scientific">Scortum barcoo</name>
    <name type="common">barcoo grunter</name>
    <dbReference type="NCBI Taxonomy" id="214431"/>
    <lineage>
        <taxon>Eukaryota</taxon>
        <taxon>Metazoa</taxon>
        <taxon>Chordata</taxon>
        <taxon>Craniata</taxon>
        <taxon>Vertebrata</taxon>
        <taxon>Euteleostomi</taxon>
        <taxon>Actinopterygii</taxon>
        <taxon>Neopterygii</taxon>
        <taxon>Teleostei</taxon>
        <taxon>Neoteleostei</taxon>
        <taxon>Acanthomorphata</taxon>
        <taxon>Eupercaria</taxon>
        <taxon>Centrarchiformes</taxon>
        <taxon>Terapontoidei</taxon>
        <taxon>Terapontidae</taxon>
        <taxon>Scortum</taxon>
    </lineage>
</organism>